<organism evidence="1 2">
    <name type="scientific">Kingella denitrificans ATCC 33394</name>
    <dbReference type="NCBI Taxonomy" id="888741"/>
    <lineage>
        <taxon>Bacteria</taxon>
        <taxon>Pseudomonadati</taxon>
        <taxon>Pseudomonadota</taxon>
        <taxon>Betaproteobacteria</taxon>
        <taxon>Neisseriales</taxon>
        <taxon>Neisseriaceae</taxon>
        <taxon>Kingella</taxon>
    </lineage>
</organism>
<comment type="caution">
    <text evidence="1">The sequence shown here is derived from an EMBL/GenBank/DDBJ whole genome shotgun (WGS) entry which is preliminary data.</text>
</comment>
<evidence type="ECO:0000313" key="1">
    <source>
        <dbReference type="EMBL" id="EGC17015.1"/>
    </source>
</evidence>
<gene>
    <name evidence="1" type="ORF">HMPREF9098_1528</name>
</gene>
<accession>F0F094</accession>
<dbReference type="HOGENOM" id="CLU_1223172_0_0_4"/>
<dbReference type="Proteomes" id="UP000004088">
    <property type="component" value="Unassembled WGS sequence"/>
</dbReference>
<sequence>MNPPRHPYLNLQQGNVESYCAIVPKKELPQWHAQGWLPHYAVGLSRRAANCAYMVYGFMRFWRRDVLVFGRPVLLAEKSVVGRRIDGFCTHLGTYGMGGPGFFGLLLDSGEYLVYTAWHVAYATLLDGRPIEVPPHQEDAPRGWVGEFGQGWDELSPVLAGCEIAECVLEEHRCTLCLQKGGATHLLEFLREDDRLAPNFNGGTRVAYETGKMADYLMFQHKDAWLVV</sequence>
<reference evidence="1 2" key="1">
    <citation type="submission" date="2011-01" db="EMBL/GenBank/DDBJ databases">
        <authorList>
            <person name="Muzny D."/>
            <person name="Qin X."/>
            <person name="Deng J."/>
            <person name="Jiang H."/>
            <person name="Liu Y."/>
            <person name="Qu J."/>
            <person name="Song X.-Z."/>
            <person name="Zhang L."/>
            <person name="Thornton R."/>
            <person name="Coyle M."/>
            <person name="Francisco L."/>
            <person name="Jackson L."/>
            <person name="Javaid M."/>
            <person name="Korchina V."/>
            <person name="Kovar C."/>
            <person name="Mata R."/>
            <person name="Mathew T."/>
            <person name="Ngo R."/>
            <person name="Nguyen L."/>
            <person name="Nguyen N."/>
            <person name="Okwuonu G."/>
            <person name="Ongeri F."/>
            <person name="Pham C."/>
            <person name="Simmons D."/>
            <person name="Wilczek-Boney K."/>
            <person name="Hale W."/>
            <person name="Jakkamsetti A."/>
            <person name="Pham P."/>
            <person name="Ruth R."/>
            <person name="San Lucas F."/>
            <person name="Warren J."/>
            <person name="Zhang J."/>
            <person name="Zhao Z."/>
            <person name="Zhou C."/>
            <person name="Zhu D."/>
            <person name="Lee S."/>
            <person name="Bess C."/>
            <person name="Blankenburg K."/>
            <person name="Forbes L."/>
            <person name="Fu Q."/>
            <person name="Gubbala S."/>
            <person name="Hirani K."/>
            <person name="Jayaseelan J.C."/>
            <person name="Lara F."/>
            <person name="Munidasa M."/>
            <person name="Palculict T."/>
            <person name="Patil S."/>
            <person name="Pu L.-L."/>
            <person name="Saada N."/>
            <person name="Tang L."/>
            <person name="Weissenberger G."/>
            <person name="Zhu Y."/>
            <person name="Hemphill L."/>
            <person name="Shang Y."/>
            <person name="Youmans B."/>
            <person name="Ayvaz T."/>
            <person name="Ross M."/>
            <person name="Santibanez J."/>
            <person name="Aqrawi P."/>
            <person name="Gross S."/>
            <person name="Joshi V."/>
            <person name="Fowler G."/>
            <person name="Nazareth L."/>
            <person name="Reid J."/>
            <person name="Worley K."/>
            <person name="Petrosino J."/>
            <person name="Highlander S."/>
            <person name="Gibbs R."/>
        </authorList>
    </citation>
    <scope>NUCLEOTIDE SEQUENCE [LARGE SCALE GENOMIC DNA]</scope>
    <source>
        <strain evidence="1 2">ATCC 33394</strain>
    </source>
</reference>
<dbReference type="EMBL" id="AEWV01000024">
    <property type="protein sequence ID" value="EGC17015.1"/>
    <property type="molecule type" value="Genomic_DNA"/>
</dbReference>
<evidence type="ECO:0000313" key="2">
    <source>
        <dbReference type="Proteomes" id="UP000004088"/>
    </source>
</evidence>
<dbReference type="RefSeq" id="WP_003783233.1">
    <property type="nucleotide sequence ID" value="NZ_GL870929.1"/>
</dbReference>
<dbReference type="AlphaFoldDB" id="F0F094"/>
<proteinExistence type="predicted"/>
<keyword evidence="2" id="KW-1185">Reference proteome</keyword>
<protein>
    <submittedName>
        <fullName evidence="1">Uncharacterized protein</fullName>
    </submittedName>
</protein>
<name>F0F094_9NEIS</name>